<dbReference type="GO" id="GO:0008936">
    <property type="term" value="F:nicotinamidase activity"/>
    <property type="evidence" value="ECO:0007669"/>
    <property type="project" value="UniProtKB-EC"/>
</dbReference>
<accession>A0A512C844</accession>
<dbReference type="PANTHER" id="PTHR11080:SF2">
    <property type="entry name" value="LD05707P"/>
    <property type="match status" value="1"/>
</dbReference>
<dbReference type="Gene3D" id="3.40.50.850">
    <property type="entry name" value="Isochorismatase-like"/>
    <property type="match status" value="1"/>
</dbReference>
<dbReference type="FunFam" id="3.40.50.850:FF:000006">
    <property type="entry name" value="Bifunctional pyrazinamidase/nicotinamidase"/>
    <property type="match status" value="1"/>
</dbReference>
<dbReference type="RefSeq" id="WP_020890380.1">
    <property type="nucleotide sequence ID" value="NZ_BJYV01000002.1"/>
</dbReference>
<evidence type="ECO:0000256" key="1">
    <source>
        <dbReference type="ARBA" id="ARBA00006336"/>
    </source>
</evidence>
<evidence type="ECO:0000256" key="6">
    <source>
        <dbReference type="ARBA" id="ARBA00039017"/>
    </source>
</evidence>
<evidence type="ECO:0000256" key="4">
    <source>
        <dbReference type="ARBA" id="ARBA00022801"/>
    </source>
</evidence>
<evidence type="ECO:0000313" key="10">
    <source>
        <dbReference type="EMBL" id="GEO20386.1"/>
    </source>
</evidence>
<sequence>MGINLNKSALIIVDVQNDFLPGGALAVGDGNEVIPVINQIQDKFDLIVATQDWHPSNHGSFAANHPGKEVGDFINLNGVNQYLWPIHCVENSEGAGFPESLQGQSWNKIFKKGTNPEVDSYSGFFDNGKIEETGLGDFLKGEGIEKVFVTGLAADYCVKFTVLDALDLGFKTYLLTDATKGVNVSPNDTIEAFTEMENKGAILIQSNDLP</sequence>
<keyword evidence="2" id="KW-0662">Pyridine nucleotide biosynthesis</keyword>
<evidence type="ECO:0000256" key="8">
    <source>
        <dbReference type="ARBA" id="ARBA00072277"/>
    </source>
</evidence>
<comment type="similarity">
    <text evidence="1">Belongs to the isochorismatase family.</text>
</comment>
<dbReference type="GO" id="GO:0046872">
    <property type="term" value="F:metal ion binding"/>
    <property type="evidence" value="ECO:0007669"/>
    <property type="project" value="UniProtKB-KW"/>
</dbReference>
<dbReference type="SUPFAM" id="SSF52499">
    <property type="entry name" value="Isochorismatase-like hydrolases"/>
    <property type="match status" value="1"/>
</dbReference>
<evidence type="ECO:0000256" key="5">
    <source>
        <dbReference type="ARBA" id="ARBA00037900"/>
    </source>
</evidence>
<feature type="domain" description="Isochorismatase-like" evidence="9">
    <location>
        <begin position="8"/>
        <end position="207"/>
    </location>
</feature>
<dbReference type="InterPro" id="IPR052347">
    <property type="entry name" value="Isochorismatase_Nicotinamidase"/>
</dbReference>
<dbReference type="InterPro" id="IPR000868">
    <property type="entry name" value="Isochorismatase-like_dom"/>
</dbReference>
<evidence type="ECO:0000313" key="11">
    <source>
        <dbReference type="Proteomes" id="UP000321301"/>
    </source>
</evidence>
<keyword evidence="11" id="KW-1185">Reference proteome</keyword>
<name>A0A512C844_9BACT</name>
<dbReference type="InterPro" id="IPR036380">
    <property type="entry name" value="Isochorismatase-like_sf"/>
</dbReference>
<dbReference type="EMBL" id="BJYV01000002">
    <property type="protein sequence ID" value="GEO20386.1"/>
    <property type="molecule type" value="Genomic_DNA"/>
</dbReference>
<dbReference type="EC" id="3.5.1.19" evidence="6"/>
<evidence type="ECO:0000256" key="3">
    <source>
        <dbReference type="ARBA" id="ARBA00022723"/>
    </source>
</evidence>
<evidence type="ECO:0000259" key="9">
    <source>
        <dbReference type="Pfam" id="PF00857"/>
    </source>
</evidence>
<organism evidence="10 11">
    <name type="scientific">Cyclobacterium qasimii</name>
    <dbReference type="NCBI Taxonomy" id="1350429"/>
    <lineage>
        <taxon>Bacteria</taxon>
        <taxon>Pseudomonadati</taxon>
        <taxon>Bacteroidota</taxon>
        <taxon>Cytophagia</taxon>
        <taxon>Cytophagales</taxon>
        <taxon>Cyclobacteriaceae</taxon>
        <taxon>Cyclobacterium</taxon>
    </lineage>
</organism>
<keyword evidence="3" id="KW-0479">Metal-binding</keyword>
<dbReference type="CDD" id="cd01011">
    <property type="entry name" value="nicotinamidase"/>
    <property type="match status" value="1"/>
</dbReference>
<evidence type="ECO:0000256" key="2">
    <source>
        <dbReference type="ARBA" id="ARBA00022642"/>
    </source>
</evidence>
<proteinExistence type="inferred from homology"/>
<comment type="caution">
    <text evidence="10">The sequence shown here is derived from an EMBL/GenBank/DDBJ whole genome shotgun (WGS) entry which is preliminary data.</text>
</comment>
<keyword evidence="4" id="KW-0378">Hydrolase</keyword>
<dbReference type="Proteomes" id="UP000321301">
    <property type="component" value="Unassembled WGS sequence"/>
</dbReference>
<dbReference type="AlphaFoldDB" id="A0A512C844"/>
<dbReference type="GO" id="GO:0019363">
    <property type="term" value="P:pyridine nucleotide biosynthetic process"/>
    <property type="evidence" value="ECO:0007669"/>
    <property type="project" value="UniProtKB-KW"/>
</dbReference>
<dbReference type="PANTHER" id="PTHR11080">
    <property type="entry name" value="PYRAZINAMIDASE/NICOTINAMIDASE"/>
    <property type="match status" value="1"/>
</dbReference>
<dbReference type="Pfam" id="PF00857">
    <property type="entry name" value="Isochorismatase"/>
    <property type="match status" value="1"/>
</dbReference>
<evidence type="ECO:0000256" key="7">
    <source>
        <dbReference type="ARBA" id="ARBA00043224"/>
    </source>
</evidence>
<gene>
    <name evidence="10" type="ORF">CQA01_09200</name>
</gene>
<reference evidence="10 11" key="1">
    <citation type="submission" date="2019-07" db="EMBL/GenBank/DDBJ databases">
        <title>Whole genome shotgun sequence of Cyclobacterium qasimii NBRC 106168.</title>
        <authorList>
            <person name="Hosoyama A."/>
            <person name="Uohara A."/>
            <person name="Ohji S."/>
            <person name="Ichikawa N."/>
        </authorList>
    </citation>
    <scope>NUCLEOTIDE SEQUENCE [LARGE SCALE GENOMIC DNA]</scope>
    <source>
        <strain evidence="10 11">NBRC 106168</strain>
    </source>
</reference>
<comment type="pathway">
    <text evidence="5">Cofactor biosynthesis; nicotinate biosynthesis; nicotinate from nicotinamide: step 1/1.</text>
</comment>
<dbReference type="NCBIfam" id="NF008623">
    <property type="entry name" value="PRK11609.1"/>
    <property type="match status" value="1"/>
</dbReference>
<protein>
    <recommendedName>
        <fullName evidence="8">Nicotinamidase</fullName>
        <ecNumber evidence="6">3.5.1.19</ecNumber>
    </recommendedName>
    <alternativeName>
        <fullName evidence="7">Nicotinamide deamidase</fullName>
    </alternativeName>
</protein>